<sequence length="247" mass="29525">MTVEKTMFNIAICDDEIESRTQIQSYINTYSNKRGIPIHIGIFSSGRELFKSNECYDLYLLDIMLATENGLEISKVIRQKNPLAFIIFITNFRQYREIAHNIIHSFAYLCKPINKDDLFFQIDEVYSYKEQKSSKPKLRFFTYENGLIELNTDEIYYFEYVKKRHIKISCKNNIFHFNQKINSFSDKMLEYDFFMPHQSFIVNLKYVKDVKNYELLMVNGDRIPLSQKRAVLFKDALNIYLKKMLIH</sequence>
<dbReference type="AlphaFoldDB" id="A0A414M4W3"/>
<dbReference type="InterPro" id="IPR011006">
    <property type="entry name" value="CheY-like_superfamily"/>
</dbReference>
<protein>
    <recommendedName>
        <fullName evidence="1">Stage 0 sporulation protein A homolog</fullName>
    </recommendedName>
</protein>
<dbReference type="Gene3D" id="3.40.50.2300">
    <property type="match status" value="1"/>
</dbReference>
<dbReference type="PROSITE" id="PS50930">
    <property type="entry name" value="HTH_LYTTR"/>
    <property type="match status" value="1"/>
</dbReference>
<evidence type="ECO:0000256" key="2">
    <source>
        <dbReference type="ARBA" id="ARBA00024867"/>
    </source>
</evidence>
<evidence type="ECO:0000259" key="4">
    <source>
        <dbReference type="PROSITE" id="PS50110"/>
    </source>
</evidence>
<comment type="caution">
    <text evidence="6">The sequence shown here is derived from an EMBL/GenBank/DDBJ whole genome shotgun (WGS) entry which is preliminary data.</text>
</comment>
<dbReference type="InterPro" id="IPR007492">
    <property type="entry name" value="LytTR_DNA-bd_dom"/>
</dbReference>
<dbReference type="GO" id="GO:0003677">
    <property type="term" value="F:DNA binding"/>
    <property type="evidence" value="ECO:0007669"/>
    <property type="project" value="UniProtKB-KW"/>
</dbReference>
<dbReference type="GO" id="GO:0000156">
    <property type="term" value="F:phosphorelay response regulator activity"/>
    <property type="evidence" value="ECO:0007669"/>
    <property type="project" value="InterPro"/>
</dbReference>
<dbReference type="SUPFAM" id="SSF52172">
    <property type="entry name" value="CheY-like"/>
    <property type="match status" value="1"/>
</dbReference>
<dbReference type="InterPro" id="IPR046947">
    <property type="entry name" value="LytR-like"/>
</dbReference>
<dbReference type="PROSITE" id="PS50110">
    <property type="entry name" value="RESPONSE_REGULATORY"/>
    <property type="match status" value="1"/>
</dbReference>
<evidence type="ECO:0000313" key="7">
    <source>
        <dbReference type="Proteomes" id="UP000283501"/>
    </source>
</evidence>
<dbReference type="Proteomes" id="UP000283501">
    <property type="component" value="Unassembled WGS sequence"/>
</dbReference>
<dbReference type="Pfam" id="PF00072">
    <property type="entry name" value="Response_reg"/>
    <property type="match status" value="1"/>
</dbReference>
<dbReference type="SMART" id="SM00448">
    <property type="entry name" value="REC"/>
    <property type="match status" value="1"/>
</dbReference>
<dbReference type="PANTHER" id="PTHR37299">
    <property type="entry name" value="TRANSCRIPTIONAL REGULATOR-RELATED"/>
    <property type="match status" value="1"/>
</dbReference>
<feature type="domain" description="Response regulatory" evidence="4">
    <location>
        <begin position="9"/>
        <end position="126"/>
    </location>
</feature>
<dbReference type="Gene3D" id="2.40.50.1020">
    <property type="entry name" value="LytTr DNA-binding domain"/>
    <property type="match status" value="1"/>
</dbReference>
<proteinExistence type="predicted"/>
<comment type="function">
    <text evidence="2">May play the central regulatory role in sporulation. It may be an element of the effector pathway responsible for the activation of sporulation genes in response to nutritional stress. Spo0A may act in concert with spo0H (a sigma factor) to control the expression of some genes that are critical to the sporulation process.</text>
</comment>
<dbReference type="Pfam" id="PF04397">
    <property type="entry name" value="LytTR"/>
    <property type="match status" value="1"/>
</dbReference>
<dbReference type="PANTHER" id="PTHR37299:SF1">
    <property type="entry name" value="STAGE 0 SPORULATION PROTEIN A HOMOLOG"/>
    <property type="match status" value="1"/>
</dbReference>
<feature type="domain" description="HTH LytTR-type" evidence="5">
    <location>
        <begin position="150"/>
        <end position="239"/>
    </location>
</feature>
<dbReference type="EMBL" id="QSKY01000009">
    <property type="protein sequence ID" value="RHF04627.1"/>
    <property type="molecule type" value="Genomic_DNA"/>
</dbReference>
<evidence type="ECO:0000256" key="1">
    <source>
        <dbReference type="ARBA" id="ARBA00018672"/>
    </source>
</evidence>
<name>A0A414M4W3_9FIRM</name>
<gene>
    <name evidence="6" type="ORF">DW703_07680</name>
</gene>
<keyword evidence="6" id="KW-0238">DNA-binding</keyword>
<feature type="modified residue" description="4-aspartylphosphate" evidence="3">
    <location>
        <position position="62"/>
    </location>
</feature>
<organism evidence="6 7">
    <name type="scientific">Agathobacter rectalis</name>
    <dbReference type="NCBI Taxonomy" id="39491"/>
    <lineage>
        <taxon>Bacteria</taxon>
        <taxon>Bacillati</taxon>
        <taxon>Bacillota</taxon>
        <taxon>Clostridia</taxon>
        <taxon>Lachnospirales</taxon>
        <taxon>Lachnospiraceae</taxon>
        <taxon>Agathobacter</taxon>
    </lineage>
</organism>
<dbReference type="InterPro" id="IPR001789">
    <property type="entry name" value="Sig_transdc_resp-reg_receiver"/>
</dbReference>
<evidence type="ECO:0000259" key="5">
    <source>
        <dbReference type="PROSITE" id="PS50930"/>
    </source>
</evidence>
<accession>A0A414M4W3</accession>
<keyword evidence="3" id="KW-0597">Phosphoprotein</keyword>
<evidence type="ECO:0000256" key="3">
    <source>
        <dbReference type="PROSITE-ProRule" id="PRU00169"/>
    </source>
</evidence>
<evidence type="ECO:0000313" key="6">
    <source>
        <dbReference type="EMBL" id="RHF04627.1"/>
    </source>
</evidence>
<reference evidence="6 7" key="1">
    <citation type="submission" date="2018-08" db="EMBL/GenBank/DDBJ databases">
        <title>A genome reference for cultivated species of the human gut microbiota.</title>
        <authorList>
            <person name="Zou Y."/>
            <person name="Xue W."/>
            <person name="Luo G."/>
        </authorList>
    </citation>
    <scope>NUCLEOTIDE SEQUENCE [LARGE SCALE GENOMIC DNA]</scope>
    <source>
        <strain evidence="6 7">AM26-2LB</strain>
    </source>
</reference>
<dbReference type="SMART" id="SM00850">
    <property type="entry name" value="LytTR"/>
    <property type="match status" value="1"/>
</dbReference>